<dbReference type="CDD" id="cd04301">
    <property type="entry name" value="NAT_SF"/>
    <property type="match status" value="1"/>
</dbReference>
<name>A0A4Q1QWL1_9ACTN</name>
<keyword evidence="3 4" id="KW-0012">Acyltransferase</keyword>
<evidence type="ECO:0000256" key="1">
    <source>
        <dbReference type="ARBA" id="ARBA00009213"/>
    </source>
</evidence>
<dbReference type="InterPro" id="IPR041380">
    <property type="entry name" value="Acetyltransf_17"/>
</dbReference>
<dbReference type="GeneID" id="95781952"/>
<comment type="caution">
    <text evidence="6">The sequence shown here is derived from an EMBL/GenBank/DDBJ whole genome shotgun (WGS) entry which is preliminary data.</text>
</comment>
<dbReference type="InterPro" id="IPR016181">
    <property type="entry name" value="Acyl_CoA_acyltransferase"/>
</dbReference>
<keyword evidence="7" id="KW-1185">Reference proteome</keyword>
<feature type="binding site" evidence="4">
    <location>
        <begin position="82"/>
        <end position="84"/>
    </location>
    <ligand>
        <name>acetyl-CoA</name>
        <dbReference type="ChEBI" id="CHEBI:57288"/>
    </ligand>
</feature>
<evidence type="ECO:0000313" key="7">
    <source>
        <dbReference type="Proteomes" id="UP000289482"/>
    </source>
</evidence>
<feature type="binding site" evidence="4">
    <location>
        <begin position="90"/>
        <end position="95"/>
    </location>
    <ligand>
        <name>acetyl-CoA</name>
        <dbReference type="ChEBI" id="CHEBI:57288"/>
    </ligand>
</feature>
<feature type="active site" description="Proton acceptor; via carboxylate" evidence="4">
    <location>
        <position position="416"/>
    </location>
</feature>
<evidence type="ECO:0000256" key="4">
    <source>
        <dbReference type="HAMAP-Rule" id="MF_01812"/>
    </source>
</evidence>
<keyword evidence="2 4" id="KW-0808">Transferase</keyword>
<feature type="domain" description="N-acetyltransferase" evidence="5">
    <location>
        <begin position="5"/>
        <end position="180"/>
    </location>
</feature>
<proteinExistence type="inferred from homology"/>
<evidence type="ECO:0000256" key="2">
    <source>
        <dbReference type="ARBA" id="ARBA00022679"/>
    </source>
</evidence>
<sequence>MPESFPLRPVTDAEFATWARVIANTYGEDRSDEDIARERATVELDRTLAAFDGDLPVAGTAAYTRSLTVPGAVLPVAGITWVGVAPTHRRRGILTAMMRKQLTDLHERGREPIAALRPAEAGIYGRYGYGPSSRGAQLRAEKRAMDFRPGTDFGAGSIRLLDREEARPHIETVYEQVRLRTVGWPGRAERAWDSRLDDEPQARGGAGALRYAVHREPDGRATGYALYRLKSERDIFGTNASAVRVVELAAVSRPAYAALWRFLAGIDLVPWIEYEAAVDEPLPHLLTDPRAVRTTEVDRLWVRLVDVGRALAGRRYATALDVVLDVQDTFCPWNAGRYRLQADGGTAGCARTAAAPDLRLTSAELGAAFLGGTTLDALAAAGLVQELRPGALAHASTAFRGDREPFYPGGWAFPAY</sequence>
<dbReference type="PANTHER" id="PTHR37817:SF1">
    <property type="entry name" value="N-ACETYLTRANSFERASE EIS"/>
    <property type="match status" value="1"/>
</dbReference>
<protein>
    <submittedName>
        <fullName evidence="6">GNAT family N-acetyltransferase</fullName>
    </submittedName>
</protein>
<reference evidence="6 7" key="1">
    <citation type="submission" date="2019-01" db="EMBL/GenBank/DDBJ databases">
        <title>Draft genome sequences of the type strain Streptomyces sioyaensis DSM 40032 and its novel strain, TM32, a thermotolerant antibiotics-producing actinobacterium.</title>
        <authorList>
            <person name="Nakaew N."/>
            <person name="Lumyong S."/>
            <person name="Sloan W.T."/>
            <person name="Sungthong R."/>
        </authorList>
    </citation>
    <scope>NUCLEOTIDE SEQUENCE [LARGE SCALE GENOMIC DNA]</scope>
    <source>
        <strain evidence="6 7">DSM 40032</strain>
    </source>
</reference>
<dbReference type="InterPro" id="IPR000182">
    <property type="entry name" value="GNAT_dom"/>
</dbReference>
<evidence type="ECO:0000256" key="3">
    <source>
        <dbReference type="ARBA" id="ARBA00023315"/>
    </source>
</evidence>
<comment type="subunit">
    <text evidence="4">Homohexamer; trimer of dimers.</text>
</comment>
<evidence type="ECO:0000259" key="5">
    <source>
        <dbReference type="PROSITE" id="PS51186"/>
    </source>
</evidence>
<organism evidence="6 7">
    <name type="scientific">Streptomyces sioyaensis</name>
    <dbReference type="NCBI Taxonomy" id="67364"/>
    <lineage>
        <taxon>Bacteria</taxon>
        <taxon>Bacillati</taxon>
        <taxon>Actinomycetota</taxon>
        <taxon>Actinomycetes</taxon>
        <taxon>Kitasatosporales</taxon>
        <taxon>Streptomycetaceae</taxon>
        <taxon>Streptomyces</taxon>
    </lineage>
</organism>
<dbReference type="Pfam" id="PF13527">
    <property type="entry name" value="Acetyltransf_9"/>
    <property type="match status" value="1"/>
</dbReference>
<dbReference type="GO" id="GO:0034069">
    <property type="term" value="F:aminoglycoside N-acetyltransferase activity"/>
    <property type="evidence" value="ECO:0007669"/>
    <property type="project" value="TreeGrafter"/>
</dbReference>
<comment type="similarity">
    <text evidence="1 4">Belongs to the acetyltransferase Eis family.</text>
</comment>
<dbReference type="SUPFAM" id="SSF55729">
    <property type="entry name" value="Acyl-CoA N-acyltransferases (Nat)"/>
    <property type="match status" value="1"/>
</dbReference>
<dbReference type="EMBL" id="SDIF01000131">
    <property type="protein sequence ID" value="RXS59717.1"/>
    <property type="molecule type" value="Genomic_DNA"/>
</dbReference>
<dbReference type="InterPro" id="IPR036527">
    <property type="entry name" value="SCP2_sterol-bd_dom_sf"/>
</dbReference>
<dbReference type="GO" id="GO:0030649">
    <property type="term" value="P:aminoglycoside antibiotic catabolic process"/>
    <property type="evidence" value="ECO:0007669"/>
    <property type="project" value="TreeGrafter"/>
</dbReference>
<dbReference type="InterPro" id="IPR025559">
    <property type="entry name" value="Eis_dom"/>
</dbReference>
<dbReference type="AlphaFoldDB" id="A0A4Q1QWL1"/>
<dbReference type="Proteomes" id="UP000289482">
    <property type="component" value="Unassembled WGS sequence"/>
</dbReference>
<gene>
    <name evidence="6" type="ORF">EST54_29090</name>
</gene>
<dbReference type="SUPFAM" id="SSF55718">
    <property type="entry name" value="SCP-like"/>
    <property type="match status" value="1"/>
</dbReference>
<dbReference type="PANTHER" id="PTHR37817">
    <property type="entry name" value="N-ACETYLTRANSFERASE EIS"/>
    <property type="match status" value="1"/>
</dbReference>
<dbReference type="HAMAP" id="MF_01812">
    <property type="entry name" value="Eis"/>
    <property type="match status" value="1"/>
</dbReference>
<dbReference type="InterPro" id="IPR022902">
    <property type="entry name" value="NAcTrfase_Eis"/>
</dbReference>
<dbReference type="PROSITE" id="PS51186">
    <property type="entry name" value="GNAT"/>
    <property type="match status" value="1"/>
</dbReference>
<dbReference type="Gene3D" id="3.40.630.30">
    <property type="match status" value="2"/>
</dbReference>
<accession>A0A4Q1QWL1</accession>
<dbReference type="Pfam" id="PF17668">
    <property type="entry name" value="Acetyltransf_17"/>
    <property type="match status" value="1"/>
</dbReference>
<dbReference type="InterPro" id="IPR051554">
    <property type="entry name" value="Acetyltransferase_Eis"/>
</dbReference>
<dbReference type="Gene3D" id="3.30.1050.10">
    <property type="entry name" value="SCP2 sterol-binding domain"/>
    <property type="match status" value="1"/>
</dbReference>
<dbReference type="NCBIfam" id="NF002367">
    <property type="entry name" value="PRK01346.1-4"/>
    <property type="match status" value="1"/>
</dbReference>
<feature type="active site" description="Proton donor" evidence="4">
    <location>
        <position position="124"/>
    </location>
</feature>
<comment type="caution">
    <text evidence="4">Lacks conserved residue(s) required for the propagation of feature annotation.</text>
</comment>
<dbReference type="RefSeq" id="WP_129250695.1">
    <property type="nucleotide sequence ID" value="NZ_JABZEL010000007.1"/>
</dbReference>
<dbReference type="Pfam" id="PF13530">
    <property type="entry name" value="SCP2_2"/>
    <property type="match status" value="1"/>
</dbReference>
<evidence type="ECO:0000313" key="6">
    <source>
        <dbReference type="EMBL" id="RXS59717.1"/>
    </source>
</evidence>